<protein>
    <submittedName>
        <fullName evidence="1">Uncharacterized protein</fullName>
    </submittedName>
</protein>
<dbReference type="EMBL" id="OV170229">
    <property type="protein sequence ID" value="CAH0731875.1"/>
    <property type="molecule type" value="Genomic_DNA"/>
</dbReference>
<dbReference type="AlphaFoldDB" id="A0A8J9W0D4"/>
<proteinExistence type="predicted"/>
<gene>
    <name evidence="1" type="ORF">BINO364_LOCUS16640</name>
</gene>
<evidence type="ECO:0000313" key="1">
    <source>
        <dbReference type="EMBL" id="CAH0731875.1"/>
    </source>
</evidence>
<accession>A0A8J9W0D4</accession>
<name>A0A8J9W0D4_9NEOP</name>
<sequence>MAADPEVMGSSPGSGSRSSLEMIFYVKIFSVVARSREVDGVTPLCLGDHVKLSVLRLNSHRSCRRGTGYCRYVDESLTNESSSEFGQRRVQHGSASLLHKCGAWLRHVRLFGAFMGVVSGF</sequence>
<organism evidence="1 2">
    <name type="scientific">Brenthis ino</name>
    <name type="common">lesser marbled fritillary</name>
    <dbReference type="NCBI Taxonomy" id="405034"/>
    <lineage>
        <taxon>Eukaryota</taxon>
        <taxon>Metazoa</taxon>
        <taxon>Ecdysozoa</taxon>
        <taxon>Arthropoda</taxon>
        <taxon>Hexapoda</taxon>
        <taxon>Insecta</taxon>
        <taxon>Pterygota</taxon>
        <taxon>Neoptera</taxon>
        <taxon>Endopterygota</taxon>
        <taxon>Lepidoptera</taxon>
        <taxon>Glossata</taxon>
        <taxon>Ditrysia</taxon>
        <taxon>Papilionoidea</taxon>
        <taxon>Nymphalidae</taxon>
        <taxon>Heliconiinae</taxon>
        <taxon>Argynnini</taxon>
        <taxon>Brenthis</taxon>
    </lineage>
</organism>
<keyword evidence="2" id="KW-1185">Reference proteome</keyword>
<evidence type="ECO:0000313" key="2">
    <source>
        <dbReference type="Proteomes" id="UP000838878"/>
    </source>
</evidence>
<reference evidence="1" key="1">
    <citation type="submission" date="2021-12" db="EMBL/GenBank/DDBJ databases">
        <authorList>
            <person name="Martin H S."/>
        </authorList>
    </citation>
    <scope>NUCLEOTIDE SEQUENCE</scope>
</reference>
<feature type="non-terminal residue" evidence="1">
    <location>
        <position position="121"/>
    </location>
</feature>
<dbReference type="Proteomes" id="UP000838878">
    <property type="component" value="Chromosome 9"/>
</dbReference>